<evidence type="ECO:0000313" key="4">
    <source>
        <dbReference type="EMBL" id="MCR6545525.1"/>
    </source>
</evidence>
<dbReference type="RefSeq" id="WP_089609203.1">
    <property type="nucleotide sequence ID" value="NZ_CP022121.1"/>
</dbReference>
<organism evidence="4 5">
    <name type="scientific">Dehalobacterium formicoaceticum</name>
    <dbReference type="NCBI Taxonomy" id="51515"/>
    <lineage>
        <taxon>Bacteria</taxon>
        <taxon>Bacillati</taxon>
        <taxon>Bacillota</taxon>
        <taxon>Clostridia</taxon>
        <taxon>Eubacteriales</taxon>
        <taxon>Peptococcaceae</taxon>
        <taxon>Dehalobacterium</taxon>
    </lineage>
</organism>
<dbReference type="InterPro" id="IPR015422">
    <property type="entry name" value="PyrdxlP-dep_Trfase_small"/>
</dbReference>
<dbReference type="InterPro" id="IPR050103">
    <property type="entry name" value="Class-III_PLP-dep_AT"/>
</dbReference>
<comment type="cofactor">
    <cofactor evidence="1">
        <name>pyridoxal 5'-phosphate</name>
        <dbReference type="ChEBI" id="CHEBI:597326"/>
    </cofactor>
</comment>
<dbReference type="PROSITE" id="PS00600">
    <property type="entry name" value="AA_TRANSFER_CLASS_3"/>
    <property type="match status" value="1"/>
</dbReference>
<comment type="caution">
    <text evidence="4">The sequence shown here is derived from an EMBL/GenBank/DDBJ whole genome shotgun (WGS) entry which is preliminary data.</text>
</comment>
<evidence type="ECO:0000256" key="2">
    <source>
        <dbReference type="ARBA" id="ARBA00022898"/>
    </source>
</evidence>
<sequence>MEVSDQLSKFLSLKEALSISREENRENHRNFINPELVTMMGLINFDKLFVRARDCSVWDEMGQEYLDFLGGYGALNLGHNHPEISSALTLVEESPNILQAALNPLAGALARDLAIVTPGDLKYSFFGNSGAEAVEGALKLARAATGRTKIVSCQGSFHGKSFGALSVTGRDKYRKPFHPLLPGISFIPYGDADALAGELSVGDKAAFIVEPIQGEGGIIVPPVGYLRQVRELCDKYDTLLILDEIQTGFGRTGRMFACEHEEVVPDVMCLAKSFGGGVMPLGAYIATEEVWKKAYGALEKATLHTSTFGGNCRAAAAGITALEIMMRENIAAAAEEKGAYLKGKLDELKSQYPFIKEVRGRGLMLGLEFAQEEHKILNTLSGGALEKASQEYLGSLIAGELMNKHHIITAYTLNNPNVIRLEPPLTITYPQMDRMIEALTQVLRKNKGFGDMVMSSAKTIIGSLLKKK</sequence>
<dbReference type="InterPro" id="IPR005814">
    <property type="entry name" value="Aminotrans_3"/>
</dbReference>
<keyword evidence="2 3" id="KW-0663">Pyridoxal phosphate</keyword>
<keyword evidence="5" id="KW-1185">Reference proteome</keyword>
<dbReference type="PIRSF" id="PIRSF000521">
    <property type="entry name" value="Transaminase_4ab_Lys_Orn"/>
    <property type="match status" value="1"/>
</dbReference>
<dbReference type="InterPro" id="IPR015421">
    <property type="entry name" value="PyrdxlP-dep_Trfase_major"/>
</dbReference>
<keyword evidence="4" id="KW-0032">Aminotransferase</keyword>
<dbReference type="InterPro" id="IPR015424">
    <property type="entry name" value="PyrdxlP-dep_Trfase"/>
</dbReference>
<dbReference type="CDD" id="cd00610">
    <property type="entry name" value="OAT_like"/>
    <property type="match status" value="1"/>
</dbReference>
<comment type="similarity">
    <text evidence="3">Belongs to the class-III pyridoxal-phosphate-dependent aminotransferase family.</text>
</comment>
<reference evidence="4 5" key="1">
    <citation type="submission" date="2022-08" db="EMBL/GenBank/DDBJ databases">
        <title>Proteogenomics of the novel Dehalobacterium formicoaceticum strain EZ94 highlights a key role of methyltransferases during anaerobic dichloromethane degradation.</title>
        <authorList>
            <person name="Wasmund K."/>
        </authorList>
    </citation>
    <scope>NUCLEOTIDE SEQUENCE [LARGE SCALE GENOMIC DNA]</scope>
    <source>
        <strain evidence="4 5">EZ94</strain>
    </source>
</reference>
<dbReference type="Pfam" id="PF00202">
    <property type="entry name" value="Aminotran_3"/>
    <property type="match status" value="1"/>
</dbReference>
<evidence type="ECO:0000256" key="1">
    <source>
        <dbReference type="ARBA" id="ARBA00001933"/>
    </source>
</evidence>
<accession>A0ABT1Y3R4</accession>
<evidence type="ECO:0000256" key="3">
    <source>
        <dbReference type="RuleBase" id="RU003560"/>
    </source>
</evidence>
<name>A0ABT1Y3R4_9FIRM</name>
<gene>
    <name evidence="4" type="ORF">NVS47_08380</name>
</gene>
<dbReference type="PANTHER" id="PTHR11986">
    <property type="entry name" value="AMINOTRANSFERASE CLASS III"/>
    <property type="match status" value="1"/>
</dbReference>
<dbReference type="GO" id="GO:0008483">
    <property type="term" value="F:transaminase activity"/>
    <property type="evidence" value="ECO:0007669"/>
    <property type="project" value="UniProtKB-KW"/>
</dbReference>
<dbReference type="PANTHER" id="PTHR11986:SF121">
    <property type="entry name" value="BLR3010 PROTEIN"/>
    <property type="match status" value="1"/>
</dbReference>
<dbReference type="InterPro" id="IPR049704">
    <property type="entry name" value="Aminotrans_3_PPA_site"/>
</dbReference>
<protein>
    <submittedName>
        <fullName evidence="4">Aspartate aminotransferase family protein</fullName>
    </submittedName>
</protein>
<proteinExistence type="inferred from homology"/>
<evidence type="ECO:0000313" key="5">
    <source>
        <dbReference type="Proteomes" id="UP001524944"/>
    </source>
</evidence>
<dbReference type="Gene3D" id="3.40.640.10">
    <property type="entry name" value="Type I PLP-dependent aspartate aminotransferase-like (Major domain)"/>
    <property type="match status" value="1"/>
</dbReference>
<dbReference type="Proteomes" id="UP001524944">
    <property type="component" value="Unassembled WGS sequence"/>
</dbReference>
<dbReference type="Gene3D" id="3.90.1150.10">
    <property type="entry name" value="Aspartate Aminotransferase, domain 1"/>
    <property type="match status" value="1"/>
</dbReference>
<dbReference type="EMBL" id="JANPWE010000003">
    <property type="protein sequence ID" value="MCR6545525.1"/>
    <property type="molecule type" value="Genomic_DNA"/>
</dbReference>
<keyword evidence="4" id="KW-0808">Transferase</keyword>
<dbReference type="SUPFAM" id="SSF53383">
    <property type="entry name" value="PLP-dependent transferases"/>
    <property type="match status" value="1"/>
</dbReference>